<organism evidence="2 3">
    <name type="scientific">Halonotius terrestris</name>
    <dbReference type="NCBI Taxonomy" id="2487750"/>
    <lineage>
        <taxon>Archaea</taxon>
        <taxon>Methanobacteriati</taxon>
        <taxon>Methanobacteriota</taxon>
        <taxon>Stenosarchaea group</taxon>
        <taxon>Halobacteria</taxon>
        <taxon>Halobacteriales</taxon>
        <taxon>Haloferacaceae</taxon>
        <taxon>Halonotius</taxon>
    </lineage>
</organism>
<dbReference type="AlphaFoldDB" id="A0A8J8P8X6"/>
<keyword evidence="1" id="KW-0812">Transmembrane</keyword>
<dbReference type="Proteomes" id="UP000705823">
    <property type="component" value="Unassembled WGS sequence"/>
</dbReference>
<dbReference type="EMBL" id="RKLU01000003">
    <property type="protein sequence ID" value="TQQ80891.1"/>
    <property type="molecule type" value="Genomic_DNA"/>
</dbReference>
<keyword evidence="1" id="KW-1133">Transmembrane helix</keyword>
<name>A0A8J8P8X6_9EURY</name>
<protein>
    <recommendedName>
        <fullName evidence="4">PGF-CTERM sorting domain-containing protein</fullName>
    </recommendedName>
</protein>
<evidence type="ECO:0000313" key="3">
    <source>
        <dbReference type="Proteomes" id="UP000705823"/>
    </source>
</evidence>
<proteinExistence type="predicted"/>
<comment type="caution">
    <text evidence="2">The sequence shown here is derived from an EMBL/GenBank/DDBJ whole genome shotgun (WGS) entry which is preliminary data.</text>
</comment>
<evidence type="ECO:0000256" key="1">
    <source>
        <dbReference type="SAM" id="Phobius"/>
    </source>
</evidence>
<accession>A0A8J8P8X6</accession>
<reference evidence="2" key="1">
    <citation type="submission" date="2019-02" db="EMBL/GenBank/DDBJ databases">
        <title>Halonotius sp. a new haloarchaeum isolated from saline soil.</title>
        <authorList>
            <person name="Duran-Viseras A."/>
            <person name="Sanchez-Porro C."/>
            <person name="Ventosa A."/>
        </authorList>
    </citation>
    <scope>NUCLEOTIDE SEQUENCE</scope>
    <source>
        <strain evidence="2">F15B</strain>
    </source>
</reference>
<gene>
    <name evidence="2" type="ORF">EGH24_06955</name>
</gene>
<dbReference type="RefSeq" id="WP_142979453.1">
    <property type="nucleotide sequence ID" value="NZ_RKLU01000003.1"/>
</dbReference>
<evidence type="ECO:0000313" key="2">
    <source>
        <dbReference type="EMBL" id="TQQ80891.1"/>
    </source>
</evidence>
<sequence length="500" mass="54818">MKRPAVGCCVLLCLVVAALPVAAAAQPADSGTTVHQADDLLVDDTLGCVDGVCHDDRLNFSQADGLTDRELELLIDRSMARVEVIRGERFESDVPVRVTDTETFSREQLSANESNLMFNRWNDQVWEALFIVGENSSSETEITQTLTGSVNGLYSPRNDEIIIVTENPDAPRISEKTLIHELMHALQDQRHNLGSPQFVGDTQDEDLAVTGLYEGVTGYVEARYEERCTDGRWRCFDVRPPGGSGGPTNRGILTTVLQPYSNGPAYVHEIVTEEGWDGIDEQMNEPPETTTEIIHREPVEPQPIDLADTATGDWQRYPGQGRDGAEVAGEASIFVMFWYQAATNGADTVDPEVLYETGDNPYNRRNYIAEPSAGWVSDELYPYRRGDDDGYVWALEWETAEDAIEFQNAYGEILAAYDANETAPGIYVVDDGGFSGAYAVDVDGTRVTIVHAPTTEGLFELRPDLDPDATTDSLPGFGIGTALTALVALGSATFVARRRS</sequence>
<feature type="transmembrane region" description="Helical" evidence="1">
    <location>
        <begin position="474"/>
        <end position="496"/>
    </location>
</feature>
<keyword evidence="3" id="KW-1185">Reference proteome</keyword>
<dbReference type="OrthoDB" id="85977at2157"/>
<dbReference type="NCBIfam" id="NF038145">
    <property type="entry name" value="Hvo_1808_fam"/>
    <property type="match status" value="1"/>
</dbReference>
<dbReference type="InterPro" id="IPR047792">
    <property type="entry name" value="Hvo_1808-like"/>
</dbReference>
<keyword evidence="1" id="KW-0472">Membrane</keyword>
<evidence type="ECO:0008006" key="4">
    <source>
        <dbReference type="Google" id="ProtNLM"/>
    </source>
</evidence>